<dbReference type="EMBL" id="BDGG01000001">
    <property type="protein sequence ID" value="GAU87488.1"/>
    <property type="molecule type" value="Genomic_DNA"/>
</dbReference>
<gene>
    <name evidence="2" type="primary">RvY_00322-1</name>
    <name evidence="2" type="synonym">RvY_00322.1</name>
    <name evidence="2" type="ORF">RvY_00322</name>
</gene>
<sequence>MGSAEELPMDATPGMGSPVSVTSRGEGAAATTTPERGQPGSSTSTASHNHHTRPWRITSTQAVREKPIGR</sequence>
<accession>A0A1D1UMV0</accession>
<name>A0A1D1UMV0_RAMVA</name>
<proteinExistence type="predicted"/>
<comment type="caution">
    <text evidence="2">The sequence shown here is derived from an EMBL/GenBank/DDBJ whole genome shotgun (WGS) entry which is preliminary data.</text>
</comment>
<evidence type="ECO:0000313" key="3">
    <source>
        <dbReference type="Proteomes" id="UP000186922"/>
    </source>
</evidence>
<organism evidence="2 3">
    <name type="scientific">Ramazzottius varieornatus</name>
    <name type="common">Water bear</name>
    <name type="synonym">Tardigrade</name>
    <dbReference type="NCBI Taxonomy" id="947166"/>
    <lineage>
        <taxon>Eukaryota</taxon>
        <taxon>Metazoa</taxon>
        <taxon>Ecdysozoa</taxon>
        <taxon>Tardigrada</taxon>
        <taxon>Eutardigrada</taxon>
        <taxon>Parachela</taxon>
        <taxon>Hypsibioidea</taxon>
        <taxon>Ramazzottiidae</taxon>
        <taxon>Ramazzottius</taxon>
    </lineage>
</organism>
<dbReference type="AlphaFoldDB" id="A0A1D1UMV0"/>
<protein>
    <submittedName>
        <fullName evidence="2">Uncharacterized protein</fullName>
    </submittedName>
</protein>
<feature type="region of interest" description="Disordered" evidence="1">
    <location>
        <begin position="1"/>
        <end position="70"/>
    </location>
</feature>
<evidence type="ECO:0000313" key="2">
    <source>
        <dbReference type="EMBL" id="GAU87488.1"/>
    </source>
</evidence>
<evidence type="ECO:0000256" key="1">
    <source>
        <dbReference type="SAM" id="MobiDB-lite"/>
    </source>
</evidence>
<keyword evidence="3" id="KW-1185">Reference proteome</keyword>
<dbReference type="Proteomes" id="UP000186922">
    <property type="component" value="Unassembled WGS sequence"/>
</dbReference>
<reference evidence="2 3" key="1">
    <citation type="journal article" date="2016" name="Nat. Commun.">
        <title>Extremotolerant tardigrade genome and improved radiotolerance of human cultured cells by tardigrade-unique protein.</title>
        <authorList>
            <person name="Hashimoto T."/>
            <person name="Horikawa D.D."/>
            <person name="Saito Y."/>
            <person name="Kuwahara H."/>
            <person name="Kozuka-Hata H."/>
            <person name="Shin-I T."/>
            <person name="Minakuchi Y."/>
            <person name="Ohishi K."/>
            <person name="Motoyama A."/>
            <person name="Aizu T."/>
            <person name="Enomoto A."/>
            <person name="Kondo K."/>
            <person name="Tanaka S."/>
            <person name="Hara Y."/>
            <person name="Koshikawa S."/>
            <person name="Sagara H."/>
            <person name="Miura T."/>
            <person name="Yokobori S."/>
            <person name="Miyagawa K."/>
            <person name="Suzuki Y."/>
            <person name="Kubo T."/>
            <person name="Oyama M."/>
            <person name="Kohara Y."/>
            <person name="Fujiyama A."/>
            <person name="Arakawa K."/>
            <person name="Katayama T."/>
            <person name="Toyoda A."/>
            <person name="Kunieda T."/>
        </authorList>
    </citation>
    <scope>NUCLEOTIDE SEQUENCE [LARGE SCALE GENOMIC DNA]</scope>
    <source>
        <strain evidence="2 3">YOKOZUNA-1</strain>
    </source>
</reference>